<evidence type="ECO:0000256" key="13">
    <source>
        <dbReference type="ARBA" id="ARBA00023180"/>
    </source>
</evidence>
<dbReference type="FunFam" id="1.10.510.10:FF:000240">
    <property type="entry name" value="Lectin-domain containing receptor kinase A4.3"/>
    <property type="match status" value="1"/>
</dbReference>
<dbReference type="Proteomes" id="UP000836841">
    <property type="component" value="Unassembled WGS sequence"/>
</dbReference>
<evidence type="ECO:0000256" key="10">
    <source>
        <dbReference type="ARBA" id="ARBA00022989"/>
    </source>
</evidence>
<dbReference type="GO" id="GO:0002229">
    <property type="term" value="P:defense response to oomycetes"/>
    <property type="evidence" value="ECO:0007669"/>
    <property type="project" value="UniProtKB-ARBA"/>
</dbReference>
<dbReference type="Gene3D" id="1.10.510.10">
    <property type="entry name" value="Transferase(Phosphotransferase) domain 1"/>
    <property type="match status" value="2"/>
</dbReference>
<keyword evidence="5" id="KW-0812">Transmembrane</keyword>
<comment type="caution">
    <text evidence="15">The sequence shown here is derived from an EMBL/GenBank/DDBJ whole genome shotgun (WGS) entry which is preliminary data.</text>
</comment>
<evidence type="ECO:0000256" key="11">
    <source>
        <dbReference type="ARBA" id="ARBA00023136"/>
    </source>
</evidence>
<dbReference type="InterPro" id="IPR045272">
    <property type="entry name" value="ANXUR1/2-like"/>
</dbReference>
<proteinExistence type="inferred from homology"/>
<evidence type="ECO:0000259" key="14">
    <source>
        <dbReference type="PROSITE" id="PS50011"/>
    </source>
</evidence>
<dbReference type="InterPro" id="IPR011009">
    <property type="entry name" value="Kinase-like_dom_sf"/>
</dbReference>
<sequence>MKSDVYAFGVVLLEVLCGRPAVDLRYEDDDDRSSLALWAQQCIKRGALDKIVDPSLMGQISSNSLELFGEIANKCIHSHPRGRPTMAEVVASLELVLASEQDHLNARECKDELILVYEFTPHGSLYDHLYTRKNDSLPWKKRLEIGIGVARGLHYLYSGIKQTIIHQNLNASAILLDENWEAKLVGFEYSTIVPTNISRTSPKNIVRCQVGYLDPECLESGILTVKSDVYSFGVILLELLCGRKPMIVSQDEDKVNLVRWFKTNLELDVMDQIVDPCLMDKIAPECLKEYVNIATNCVRDEGIERPTIEDVLGSLGSALQLQQNWEYSKKLCDEIDKNRDVGGMSFVSLGDSDNCSSNLAR</sequence>
<evidence type="ECO:0000313" key="15">
    <source>
        <dbReference type="EMBL" id="CAH2041146.1"/>
    </source>
</evidence>
<keyword evidence="6" id="KW-0732">Signal</keyword>
<evidence type="ECO:0000256" key="3">
    <source>
        <dbReference type="ARBA" id="ARBA00010217"/>
    </source>
</evidence>
<evidence type="ECO:0000256" key="8">
    <source>
        <dbReference type="ARBA" id="ARBA00022741"/>
    </source>
</evidence>
<evidence type="ECO:0000256" key="5">
    <source>
        <dbReference type="ARBA" id="ARBA00022692"/>
    </source>
</evidence>
<keyword evidence="8" id="KW-0547">Nucleotide-binding</keyword>
<evidence type="ECO:0000313" key="16">
    <source>
        <dbReference type="Proteomes" id="UP000836841"/>
    </source>
</evidence>
<accession>A0AAU9RJP0</accession>
<keyword evidence="11" id="KW-0472">Membrane</keyword>
<dbReference type="InterPro" id="IPR001245">
    <property type="entry name" value="Ser-Thr/Tyr_kinase_cat_dom"/>
</dbReference>
<organism evidence="15 16">
    <name type="scientific">Thlaspi arvense</name>
    <name type="common">Field penny-cress</name>
    <dbReference type="NCBI Taxonomy" id="13288"/>
    <lineage>
        <taxon>Eukaryota</taxon>
        <taxon>Viridiplantae</taxon>
        <taxon>Streptophyta</taxon>
        <taxon>Embryophyta</taxon>
        <taxon>Tracheophyta</taxon>
        <taxon>Spermatophyta</taxon>
        <taxon>Magnoliopsida</taxon>
        <taxon>eudicotyledons</taxon>
        <taxon>Gunneridae</taxon>
        <taxon>Pentapetalae</taxon>
        <taxon>rosids</taxon>
        <taxon>malvids</taxon>
        <taxon>Brassicales</taxon>
        <taxon>Brassicaceae</taxon>
        <taxon>Thlaspideae</taxon>
        <taxon>Thlaspi</taxon>
    </lineage>
</organism>
<comment type="similarity">
    <text evidence="3">In the C-terminal section; belongs to the protein kinase superfamily. Ser/Thr protein kinase family.</text>
</comment>
<reference evidence="15 16" key="1">
    <citation type="submission" date="2022-03" db="EMBL/GenBank/DDBJ databases">
        <authorList>
            <person name="Nunn A."/>
            <person name="Chopra R."/>
            <person name="Nunn A."/>
            <person name="Contreras Garrido A."/>
        </authorList>
    </citation>
    <scope>NUCLEOTIDE SEQUENCE [LARGE SCALE GENOMIC DNA]</scope>
</reference>
<evidence type="ECO:0000256" key="4">
    <source>
        <dbReference type="ARBA" id="ARBA00022475"/>
    </source>
</evidence>
<evidence type="ECO:0000256" key="9">
    <source>
        <dbReference type="ARBA" id="ARBA00022840"/>
    </source>
</evidence>
<gene>
    <name evidence="15" type="ORF">TAV2_LOCUS4408</name>
</gene>
<comment type="similarity">
    <text evidence="2">In the N-terminal section; belongs to the leguminous lectin family.</text>
</comment>
<evidence type="ECO:0000256" key="12">
    <source>
        <dbReference type="ARBA" id="ARBA00023170"/>
    </source>
</evidence>
<dbReference type="GO" id="GO:0009506">
    <property type="term" value="C:plasmodesma"/>
    <property type="evidence" value="ECO:0007669"/>
    <property type="project" value="TreeGrafter"/>
</dbReference>
<dbReference type="AlphaFoldDB" id="A0AAU9RJP0"/>
<dbReference type="Pfam" id="PF07714">
    <property type="entry name" value="PK_Tyr_Ser-Thr"/>
    <property type="match status" value="1"/>
</dbReference>
<dbReference type="GO" id="GO:0030246">
    <property type="term" value="F:carbohydrate binding"/>
    <property type="evidence" value="ECO:0007669"/>
    <property type="project" value="UniProtKB-KW"/>
</dbReference>
<dbReference type="EMBL" id="CAJVSB020000080">
    <property type="protein sequence ID" value="CAH2041146.1"/>
    <property type="molecule type" value="Genomic_DNA"/>
</dbReference>
<evidence type="ECO:0000256" key="1">
    <source>
        <dbReference type="ARBA" id="ARBA00004251"/>
    </source>
</evidence>
<feature type="domain" description="Protein kinase" evidence="14">
    <location>
        <begin position="1"/>
        <end position="319"/>
    </location>
</feature>
<dbReference type="SUPFAM" id="SSF56112">
    <property type="entry name" value="Protein kinase-like (PK-like)"/>
    <property type="match status" value="2"/>
</dbReference>
<dbReference type="PANTHER" id="PTHR27003:SF460">
    <property type="entry name" value="RECEPTOR-LIKE PROTEIN KINASE FERONIA"/>
    <property type="match status" value="1"/>
</dbReference>
<name>A0AAU9RJP0_THLAR</name>
<keyword evidence="10" id="KW-1133">Transmembrane helix</keyword>
<protein>
    <recommendedName>
        <fullName evidence="14">Protein kinase domain-containing protein</fullName>
    </recommendedName>
</protein>
<keyword evidence="13" id="KW-0325">Glycoprotein</keyword>
<dbReference type="GO" id="GO:0005524">
    <property type="term" value="F:ATP binding"/>
    <property type="evidence" value="ECO:0007669"/>
    <property type="project" value="UniProtKB-KW"/>
</dbReference>
<evidence type="ECO:0000256" key="7">
    <source>
        <dbReference type="ARBA" id="ARBA00022734"/>
    </source>
</evidence>
<dbReference type="PROSITE" id="PS50011">
    <property type="entry name" value="PROTEIN_KINASE_DOM"/>
    <property type="match status" value="1"/>
</dbReference>
<keyword evidence="12" id="KW-0675">Receptor</keyword>
<keyword evidence="4" id="KW-1003">Cell membrane</keyword>
<dbReference type="GO" id="GO:0005886">
    <property type="term" value="C:plasma membrane"/>
    <property type="evidence" value="ECO:0007669"/>
    <property type="project" value="UniProtKB-SubCell"/>
</dbReference>
<keyword evidence="9" id="KW-0067">ATP-binding</keyword>
<evidence type="ECO:0000256" key="2">
    <source>
        <dbReference type="ARBA" id="ARBA00008536"/>
    </source>
</evidence>
<keyword evidence="16" id="KW-1185">Reference proteome</keyword>
<dbReference type="InterPro" id="IPR000719">
    <property type="entry name" value="Prot_kinase_dom"/>
</dbReference>
<evidence type="ECO:0000256" key="6">
    <source>
        <dbReference type="ARBA" id="ARBA00022729"/>
    </source>
</evidence>
<comment type="subcellular location">
    <subcellularLocation>
        <location evidence="1">Cell membrane</location>
        <topology evidence="1">Single-pass type I membrane protein</topology>
    </subcellularLocation>
</comment>
<dbReference type="PANTHER" id="PTHR27003">
    <property type="entry name" value="OS07G0166700 PROTEIN"/>
    <property type="match status" value="1"/>
</dbReference>
<keyword evidence="7" id="KW-0430">Lectin</keyword>
<dbReference type="GO" id="GO:0004714">
    <property type="term" value="F:transmembrane receptor protein tyrosine kinase activity"/>
    <property type="evidence" value="ECO:0007669"/>
    <property type="project" value="InterPro"/>
</dbReference>